<feature type="compositionally biased region" description="Low complexity" evidence="1">
    <location>
        <begin position="41"/>
        <end position="55"/>
    </location>
</feature>
<proteinExistence type="predicted"/>
<name>A0A4R1YLP0_9RHOB</name>
<dbReference type="RefSeq" id="WP_132696293.1">
    <property type="nucleotide sequence ID" value="NZ_SLVM01000026.1"/>
</dbReference>
<evidence type="ECO:0000256" key="1">
    <source>
        <dbReference type="SAM" id="MobiDB-lite"/>
    </source>
</evidence>
<keyword evidence="3" id="KW-1185">Reference proteome</keyword>
<organism evidence="2 3">
    <name type="scientific">Rhodovulum steppense</name>
    <dbReference type="NCBI Taxonomy" id="540251"/>
    <lineage>
        <taxon>Bacteria</taxon>
        <taxon>Pseudomonadati</taxon>
        <taxon>Pseudomonadota</taxon>
        <taxon>Alphaproteobacteria</taxon>
        <taxon>Rhodobacterales</taxon>
        <taxon>Paracoccaceae</taxon>
        <taxon>Rhodovulum</taxon>
    </lineage>
</organism>
<comment type="caution">
    <text evidence="2">The sequence shown here is derived from an EMBL/GenBank/DDBJ whole genome shotgun (WGS) entry which is preliminary data.</text>
</comment>
<evidence type="ECO:0000313" key="2">
    <source>
        <dbReference type="EMBL" id="TCM78335.1"/>
    </source>
</evidence>
<feature type="region of interest" description="Disordered" evidence="1">
    <location>
        <begin position="1"/>
        <end position="55"/>
    </location>
</feature>
<dbReference type="AlphaFoldDB" id="A0A4R1YLP0"/>
<reference evidence="2 3" key="1">
    <citation type="submission" date="2019-03" db="EMBL/GenBank/DDBJ databases">
        <title>Genomic Encyclopedia of Type Strains, Phase IV (KMG-IV): sequencing the most valuable type-strain genomes for metagenomic binning, comparative biology and taxonomic classification.</title>
        <authorList>
            <person name="Goeker M."/>
        </authorList>
    </citation>
    <scope>NUCLEOTIDE SEQUENCE [LARGE SCALE GENOMIC DNA]</scope>
    <source>
        <strain evidence="2 3">DSM 21153</strain>
    </source>
</reference>
<sequence length="119" mass="12425">MHDPTRVSSFDLGTFDPVARPRRQAAAQPAPPAPRRKKAAAAEPEPVAASPVAASPAIDPAELAAVQAELAALRAEVAAIKDAPAAEARRKALAEAWAADLAWRTAEARPPASRPPEDR</sequence>
<gene>
    <name evidence="2" type="ORF">EV216_12610</name>
</gene>
<evidence type="ECO:0000313" key="3">
    <source>
        <dbReference type="Proteomes" id="UP000295277"/>
    </source>
</evidence>
<dbReference type="EMBL" id="SLVM01000026">
    <property type="protein sequence ID" value="TCM78335.1"/>
    <property type="molecule type" value="Genomic_DNA"/>
</dbReference>
<protein>
    <submittedName>
        <fullName evidence="2">Uncharacterized protein</fullName>
    </submittedName>
</protein>
<accession>A0A4R1YLP0</accession>
<dbReference type="Proteomes" id="UP000295277">
    <property type="component" value="Unassembled WGS sequence"/>
</dbReference>